<dbReference type="RefSeq" id="XP_062731648.1">
    <property type="nucleotide sequence ID" value="XM_062872922.1"/>
</dbReference>
<evidence type="ECO:0000256" key="1">
    <source>
        <dbReference type="SAM" id="MobiDB-lite"/>
    </source>
</evidence>
<dbReference type="EMBL" id="JAFFGZ010000007">
    <property type="protein sequence ID" value="KAK4642672.1"/>
    <property type="molecule type" value="Genomic_DNA"/>
</dbReference>
<comment type="caution">
    <text evidence="2">The sequence shown here is derived from an EMBL/GenBank/DDBJ whole genome shotgun (WGS) entry which is preliminary data.</text>
</comment>
<feature type="region of interest" description="Disordered" evidence="1">
    <location>
        <begin position="26"/>
        <end position="65"/>
    </location>
</feature>
<dbReference type="GeneID" id="87892251"/>
<organism evidence="2 3">
    <name type="scientific">Podospora bellae-mahoneyi</name>
    <dbReference type="NCBI Taxonomy" id="2093777"/>
    <lineage>
        <taxon>Eukaryota</taxon>
        <taxon>Fungi</taxon>
        <taxon>Dikarya</taxon>
        <taxon>Ascomycota</taxon>
        <taxon>Pezizomycotina</taxon>
        <taxon>Sordariomycetes</taxon>
        <taxon>Sordariomycetidae</taxon>
        <taxon>Sordariales</taxon>
        <taxon>Podosporaceae</taxon>
        <taxon>Podospora</taxon>
    </lineage>
</organism>
<proteinExistence type="predicted"/>
<sequence>MICIGVPVVRPLYKGFINKLISRATRSTSGYKKQAPDPPYGLKTFGGSPMPGASQWQATDGKEAATDRMKGHFTNTKAVGGKSMPDNTSDEEILGEYRAEVKNDAVDGGEGISSRRWLGREVNTSIHKKK</sequence>
<protein>
    <submittedName>
        <fullName evidence="2">Uncharacterized protein</fullName>
    </submittedName>
</protein>
<keyword evidence="3" id="KW-1185">Reference proteome</keyword>
<evidence type="ECO:0000313" key="2">
    <source>
        <dbReference type="EMBL" id="KAK4642672.1"/>
    </source>
</evidence>
<name>A0ABR0FIE8_9PEZI</name>
<dbReference type="Proteomes" id="UP001322138">
    <property type="component" value="Unassembled WGS sequence"/>
</dbReference>
<accession>A0ABR0FIE8</accession>
<evidence type="ECO:0000313" key="3">
    <source>
        <dbReference type="Proteomes" id="UP001322138"/>
    </source>
</evidence>
<gene>
    <name evidence="2" type="ORF">QC761_0086920</name>
</gene>
<reference evidence="2 3" key="1">
    <citation type="journal article" date="2023" name="bioRxiv">
        <title>High-quality genome assemblies of four members of thePodospora anserinaspecies complex.</title>
        <authorList>
            <person name="Ament-Velasquez S.L."/>
            <person name="Vogan A.A."/>
            <person name="Wallerman O."/>
            <person name="Hartmann F."/>
            <person name="Gautier V."/>
            <person name="Silar P."/>
            <person name="Giraud T."/>
            <person name="Johannesson H."/>
        </authorList>
    </citation>
    <scope>NUCLEOTIDE SEQUENCE [LARGE SCALE GENOMIC DNA]</scope>
    <source>
        <strain evidence="2 3">CBS 112042</strain>
    </source>
</reference>